<sequence>PKELVAELRQKAVERCEKSPDLYYSEDVERLKRDDWSVRRYLHQHKSKPDVQKGLEALDKALKWRKAYGVRELKDTDFAREGYTSVGAIIYGVDHNGTPIMIMRGKVSKKIKSWMKLAHQFLVYLVEKVDNSNEGKVNSSIIFKMQTVLEAVYKMCKSWLNEEQNKYVYLTGKKTITEYVDQDQLPDFLLGTNKTPYRTAPDGAPTAHELAEKLGIKPEKADKLVKHLEKFFEN</sequence>
<gene>
    <name evidence="1" type="ORF">ONB1V03_LOCUS17591</name>
</gene>
<dbReference type="SUPFAM" id="SSF46938">
    <property type="entry name" value="CRAL/TRIO N-terminal domain"/>
    <property type="match status" value="1"/>
</dbReference>
<feature type="non-terminal residue" evidence="1">
    <location>
        <position position="1"/>
    </location>
</feature>
<evidence type="ECO:0000313" key="2">
    <source>
        <dbReference type="Proteomes" id="UP000728032"/>
    </source>
</evidence>
<dbReference type="GO" id="GO:0140284">
    <property type="term" value="C:endoplasmic reticulum-endosome membrane contact site"/>
    <property type="evidence" value="ECO:0007669"/>
    <property type="project" value="TreeGrafter"/>
</dbReference>
<evidence type="ECO:0008006" key="3">
    <source>
        <dbReference type="Google" id="ProtNLM"/>
    </source>
</evidence>
<proteinExistence type="predicted"/>
<keyword evidence="2" id="KW-1185">Reference proteome</keyword>
<evidence type="ECO:0000313" key="1">
    <source>
        <dbReference type="EMBL" id="CAD7661029.1"/>
    </source>
</evidence>
<dbReference type="PANTHER" id="PTHR46384:SF1">
    <property type="entry name" value="MOTILE SPERM DOMAIN-CONTAINING PROTEIN 2"/>
    <property type="match status" value="1"/>
</dbReference>
<reference evidence="1" key="1">
    <citation type="submission" date="2020-11" db="EMBL/GenBank/DDBJ databases">
        <authorList>
            <person name="Tran Van P."/>
        </authorList>
    </citation>
    <scope>NUCLEOTIDE SEQUENCE</scope>
</reference>
<dbReference type="SUPFAM" id="SSF52087">
    <property type="entry name" value="CRAL/TRIO domain"/>
    <property type="match status" value="1"/>
</dbReference>
<dbReference type="AlphaFoldDB" id="A0A7R9MIT5"/>
<dbReference type="EMBL" id="CAJPVJ010022183">
    <property type="protein sequence ID" value="CAG2178165.1"/>
    <property type="molecule type" value="Genomic_DNA"/>
</dbReference>
<name>A0A7R9MIT5_9ACAR</name>
<dbReference type="InterPro" id="IPR053012">
    <property type="entry name" value="ER-organelle_contact"/>
</dbReference>
<organism evidence="1">
    <name type="scientific">Oppiella nova</name>
    <dbReference type="NCBI Taxonomy" id="334625"/>
    <lineage>
        <taxon>Eukaryota</taxon>
        <taxon>Metazoa</taxon>
        <taxon>Ecdysozoa</taxon>
        <taxon>Arthropoda</taxon>
        <taxon>Chelicerata</taxon>
        <taxon>Arachnida</taxon>
        <taxon>Acari</taxon>
        <taxon>Acariformes</taxon>
        <taxon>Sarcoptiformes</taxon>
        <taxon>Oribatida</taxon>
        <taxon>Brachypylina</taxon>
        <taxon>Oppioidea</taxon>
        <taxon>Oppiidae</taxon>
        <taxon>Oppiella</taxon>
    </lineage>
</organism>
<dbReference type="EMBL" id="OC937008">
    <property type="protein sequence ID" value="CAD7661029.1"/>
    <property type="molecule type" value="Genomic_DNA"/>
</dbReference>
<dbReference type="InterPro" id="IPR036273">
    <property type="entry name" value="CRAL/TRIO_N_dom_sf"/>
</dbReference>
<accession>A0A7R9MIT5</accession>
<dbReference type="Proteomes" id="UP000728032">
    <property type="component" value="Unassembled WGS sequence"/>
</dbReference>
<dbReference type="OrthoDB" id="75724at2759"/>
<dbReference type="InterPro" id="IPR036865">
    <property type="entry name" value="CRAL-TRIO_dom_sf"/>
</dbReference>
<dbReference type="Gene3D" id="3.40.525.10">
    <property type="entry name" value="CRAL-TRIO lipid binding domain"/>
    <property type="match status" value="2"/>
</dbReference>
<protein>
    <recommendedName>
        <fullName evidence="3">CRAL-TRIO domain-containing protein</fullName>
    </recommendedName>
</protein>
<dbReference type="GO" id="GO:0012505">
    <property type="term" value="C:endomembrane system"/>
    <property type="evidence" value="ECO:0007669"/>
    <property type="project" value="TreeGrafter"/>
</dbReference>
<dbReference type="PANTHER" id="PTHR46384">
    <property type="entry name" value="MOTILE SPERM DOMAIN-CONTAINING PROTEIN 2"/>
    <property type="match status" value="1"/>
</dbReference>